<organism evidence="1 2">
    <name type="scientific">Eumeta variegata</name>
    <name type="common">Bagworm moth</name>
    <name type="synonym">Eumeta japonica</name>
    <dbReference type="NCBI Taxonomy" id="151549"/>
    <lineage>
        <taxon>Eukaryota</taxon>
        <taxon>Metazoa</taxon>
        <taxon>Ecdysozoa</taxon>
        <taxon>Arthropoda</taxon>
        <taxon>Hexapoda</taxon>
        <taxon>Insecta</taxon>
        <taxon>Pterygota</taxon>
        <taxon>Neoptera</taxon>
        <taxon>Endopterygota</taxon>
        <taxon>Lepidoptera</taxon>
        <taxon>Glossata</taxon>
        <taxon>Ditrysia</taxon>
        <taxon>Tineoidea</taxon>
        <taxon>Psychidae</taxon>
        <taxon>Oiketicinae</taxon>
        <taxon>Eumeta</taxon>
    </lineage>
</organism>
<proteinExistence type="predicted"/>
<dbReference type="Proteomes" id="UP000299102">
    <property type="component" value="Unassembled WGS sequence"/>
</dbReference>
<gene>
    <name evidence="1" type="ORF">EVAR_17839_1</name>
</gene>
<dbReference type="EMBL" id="BGZK01000086">
    <property type="protein sequence ID" value="GBP17356.1"/>
    <property type="molecule type" value="Genomic_DNA"/>
</dbReference>
<keyword evidence="2" id="KW-1185">Reference proteome</keyword>
<sequence>MGLVWTIEYLTRNLAYTDFCAWEVMVGGGRDQIKESTLYIAEAPLGRWPALGARAAGAGGPTRPPLNNYRP</sequence>
<evidence type="ECO:0000313" key="1">
    <source>
        <dbReference type="EMBL" id="GBP17356.1"/>
    </source>
</evidence>
<dbReference type="AlphaFoldDB" id="A0A4C1TU81"/>
<reference evidence="1 2" key="1">
    <citation type="journal article" date="2019" name="Commun. Biol.">
        <title>The bagworm genome reveals a unique fibroin gene that provides high tensile strength.</title>
        <authorList>
            <person name="Kono N."/>
            <person name="Nakamura H."/>
            <person name="Ohtoshi R."/>
            <person name="Tomita M."/>
            <person name="Numata K."/>
            <person name="Arakawa K."/>
        </authorList>
    </citation>
    <scope>NUCLEOTIDE SEQUENCE [LARGE SCALE GENOMIC DNA]</scope>
</reference>
<name>A0A4C1TU81_EUMVA</name>
<evidence type="ECO:0000313" key="2">
    <source>
        <dbReference type="Proteomes" id="UP000299102"/>
    </source>
</evidence>
<comment type="caution">
    <text evidence="1">The sequence shown here is derived from an EMBL/GenBank/DDBJ whole genome shotgun (WGS) entry which is preliminary data.</text>
</comment>
<protein>
    <submittedName>
        <fullName evidence="1">Uncharacterized protein</fullName>
    </submittedName>
</protein>
<accession>A0A4C1TU81</accession>